<dbReference type="Proteomes" id="UP001595867">
    <property type="component" value="Unassembled WGS sequence"/>
</dbReference>
<organism evidence="2 3">
    <name type="scientific">Actinoplanes subglobosus</name>
    <dbReference type="NCBI Taxonomy" id="1547892"/>
    <lineage>
        <taxon>Bacteria</taxon>
        <taxon>Bacillati</taxon>
        <taxon>Actinomycetota</taxon>
        <taxon>Actinomycetes</taxon>
        <taxon>Micromonosporales</taxon>
        <taxon>Micromonosporaceae</taxon>
        <taxon>Actinoplanes</taxon>
    </lineage>
</organism>
<dbReference type="EMBL" id="JBHSBL010000016">
    <property type="protein sequence ID" value="MFC4066810.1"/>
    <property type="molecule type" value="Genomic_DNA"/>
</dbReference>
<comment type="caution">
    <text evidence="2">The sequence shown here is derived from an EMBL/GenBank/DDBJ whole genome shotgun (WGS) entry which is preliminary data.</text>
</comment>
<sequence>MLELASCVQELIRAEFPHRPWSQLVARLDPQERLALGGGDDRRLAQRISSRFGARSRQGPDRALVDAALRYCLPAVPADQRDLRRTQLEDRWRAVHGDGGPAVAAAGSRRRGGGLGEQLRQQRELNAVLSAELARVVADKTLLEKDLKAAQARLTLIEAERAVSAGQPRTVGILAGGQDVGPPDLVRPYTRALPEPPEPAEPPQDPPAVDAEVTAETLPPTGAELIRAYRDANRPRTFLPLPRYRPGLEGLAPPTPLRVPGSRVVAWYAAPPGCLLPAPRQPLDALVQQPGGLSSPPWPGPADTTDLTDLTDTAATTDMVQRRRARFQAARIVTEIGSAWLDQWADLPVDRLPDYERGSAQLPLLAVVSVLACLIATVPAQLL</sequence>
<dbReference type="RefSeq" id="WP_378067781.1">
    <property type="nucleotide sequence ID" value="NZ_JBHSBL010000016.1"/>
</dbReference>
<protein>
    <submittedName>
        <fullName evidence="2">Uncharacterized protein</fullName>
    </submittedName>
</protein>
<evidence type="ECO:0000313" key="2">
    <source>
        <dbReference type="EMBL" id="MFC4066810.1"/>
    </source>
</evidence>
<name>A0ABV8IYL1_9ACTN</name>
<accession>A0ABV8IYL1</accession>
<gene>
    <name evidence="2" type="ORF">ACFO0C_17870</name>
</gene>
<proteinExistence type="predicted"/>
<evidence type="ECO:0000313" key="3">
    <source>
        <dbReference type="Proteomes" id="UP001595867"/>
    </source>
</evidence>
<keyword evidence="1" id="KW-0175">Coiled coil</keyword>
<reference evidence="3" key="1">
    <citation type="journal article" date="2019" name="Int. J. Syst. Evol. Microbiol.">
        <title>The Global Catalogue of Microorganisms (GCM) 10K type strain sequencing project: providing services to taxonomists for standard genome sequencing and annotation.</title>
        <authorList>
            <consortium name="The Broad Institute Genomics Platform"/>
            <consortium name="The Broad Institute Genome Sequencing Center for Infectious Disease"/>
            <person name="Wu L."/>
            <person name="Ma J."/>
        </authorList>
    </citation>
    <scope>NUCLEOTIDE SEQUENCE [LARGE SCALE GENOMIC DNA]</scope>
    <source>
        <strain evidence="3">TBRC 5832</strain>
    </source>
</reference>
<keyword evidence="3" id="KW-1185">Reference proteome</keyword>
<feature type="coiled-coil region" evidence="1">
    <location>
        <begin position="133"/>
        <end position="160"/>
    </location>
</feature>
<evidence type="ECO:0000256" key="1">
    <source>
        <dbReference type="SAM" id="Coils"/>
    </source>
</evidence>